<organism evidence="1 2">
    <name type="scientific">Alteromonas halophila</name>
    <dbReference type="NCBI Taxonomy" id="516698"/>
    <lineage>
        <taxon>Bacteria</taxon>
        <taxon>Pseudomonadati</taxon>
        <taxon>Pseudomonadota</taxon>
        <taxon>Gammaproteobacteria</taxon>
        <taxon>Alteromonadales</taxon>
        <taxon>Alteromonadaceae</taxon>
        <taxon>Alteromonas/Salinimonas group</taxon>
        <taxon>Alteromonas</taxon>
    </lineage>
</organism>
<reference evidence="1" key="2">
    <citation type="submission" date="2020-09" db="EMBL/GenBank/DDBJ databases">
        <authorList>
            <person name="Sun Q."/>
            <person name="Kim S."/>
        </authorList>
    </citation>
    <scope>NUCLEOTIDE SEQUENCE</scope>
    <source>
        <strain evidence="1">KCTC 22164</strain>
    </source>
</reference>
<comment type="caution">
    <text evidence="1">The sequence shown here is derived from an EMBL/GenBank/DDBJ whole genome shotgun (WGS) entry which is preliminary data.</text>
</comment>
<sequence length="211" mass="23399">MQQAILDTWFEQVSQPYLVLGYGSLMSADSRQRFSEIQVPGLPVMVEGFYRAWVTRSETEQQTYVGAIAERGASLNAQLIPASIDPALEDREKDYRFVPVSLASVDFSLPAEQARALGDWLSEKTLFICETLDSQPADTSFPVSQTYIDTCLAGCLEHGGTGEARRFIQTTRGWQHPRRQDRDRPYYPRAAHVAPAVLQQIDALLSGAGGA</sequence>
<dbReference type="AlphaFoldDB" id="A0A918JGS0"/>
<evidence type="ECO:0008006" key="3">
    <source>
        <dbReference type="Google" id="ProtNLM"/>
    </source>
</evidence>
<evidence type="ECO:0000313" key="1">
    <source>
        <dbReference type="EMBL" id="GGW80256.1"/>
    </source>
</evidence>
<dbReference type="Proteomes" id="UP000631300">
    <property type="component" value="Unassembled WGS sequence"/>
</dbReference>
<dbReference type="RefSeq" id="WP_189404258.1">
    <property type="nucleotide sequence ID" value="NZ_BMXP01000002.1"/>
</dbReference>
<proteinExistence type="predicted"/>
<gene>
    <name evidence="1" type="ORF">GCM10007391_11400</name>
</gene>
<protein>
    <recommendedName>
        <fullName evidence="3">Gamma-glutamylcyclotransferase</fullName>
    </recommendedName>
</protein>
<dbReference type="EMBL" id="BMXP01000002">
    <property type="protein sequence ID" value="GGW80256.1"/>
    <property type="molecule type" value="Genomic_DNA"/>
</dbReference>
<accession>A0A918JGS0</accession>
<keyword evidence="2" id="KW-1185">Reference proteome</keyword>
<evidence type="ECO:0000313" key="2">
    <source>
        <dbReference type="Proteomes" id="UP000631300"/>
    </source>
</evidence>
<name>A0A918JGS0_9ALTE</name>
<reference evidence="1" key="1">
    <citation type="journal article" date="2014" name="Int. J. Syst. Evol. Microbiol.">
        <title>Complete genome sequence of Corynebacterium casei LMG S-19264T (=DSM 44701T), isolated from a smear-ripened cheese.</title>
        <authorList>
            <consortium name="US DOE Joint Genome Institute (JGI-PGF)"/>
            <person name="Walter F."/>
            <person name="Albersmeier A."/>
            <person name="Kalinowski J."/>
            <person name="Ruckert C."/>
        </authorList>
    </citation>
    <scope>NUCLEOTIDE SEQUENCE</scope>
    <source>
        <strain evidence="1">KCTC 22164</strain>
    </source>
</reference>